<evidence type="ECO:0000313" key="12">
    <source>
        <dbReference type="EMBL" id="NIJ58748.1"/>
    </source>
</evidence>
<comment type="similarity">
    <text evidence="2">Belongs to the membrane fusion protein (MFP) (TC 8.A.1) family.</text>
</comment>
<gene>
    <name evidence="12" type="ORF">FHS82_002603</name>
</gene>
<dbReference type="Gene3D" id="2.40.420.20">
    <property type="match status" value="1"/>
</dbReference>
<keyword evidence="4" id="KW-1003">Cell membrane</keyword>
<dbReference type="NCBIfam" id="TIGR01730">
    <property type="entry name" value="RND_mfp"/>
    <property type="match status" value="1"/>
</dbReference>
<keyword evidence="5" id="KW-0997">Cell inner membrane</keyword>
<dbReference type="RefSeq" id="WP_246225338.1">
    <property type="nucleotide sequence ID" value="NZ_JAASQI010000006.1"/>
</dbReference>
<evidence type="ECO:0000256" key="1">
    <source>
        <dbReference type="ARBA" id="ARBA00004236"/>
    </source>
</evidence>
<dbReference type="InterPro" id="IPR058627">
    <property type="entry name" value="MdtA-like_C"/>
</dbReference>
<keyword evidence="3" id="KW-0813">Transport</keyword>
<evidence type="ECO:0000256" key="2">
    <source>
        <dbReference type="ARBA" id="ARBA00009477"/>
    </source>
</evidence>
<feature type="domain" description="Multidrug resistance protein MdtA-like barrel-sandwich hybrid" evidence="9">
    <location>
        <begin position="87"/>
        <end position="230"/>
    </location>
</feature>
<evidence type="ECO:0000256" key="4">
    <source>
        <dbReference type="ARBA" id="ARBA00022475"/>
    </source>
</evidence>
<dbReference type="Pfam" id="PF25917">
    <property type="entry name" value="BSH_RND"/>
    <property type="match status" value="1"/>
</dbReference>
<dbReference type="InterPro" id="IPR058624">
    <property type="entry name" value="MdtA-like_HH"/>
</dbReference>
<comment type="caution">
    <text evidence="12">The sequence shown here is derived from an EMBL/GenBank/DDBJ whole genome shotgun (WGS) entry which is preliminary data.</text>
</comment>
<evidence type="ECO:0000256" key="3">
    <source>
        <dbReference type="ARBA" id="ARBA00022448"/>
    </source>
</evidence>
<feature type="domain" description="Multidrug resistance protein MdtA-like beta-barrel" evidence="10">
    <location>
        <begin position="234"/>
        <end position="315"/>
    </location>
</feature>
<keyword evidence="7" id="KW-0812">Transmembrane</keyword>
<organism evidence="12 13">
    <name type="scientific">Pseudochelatococcus lubricantis</name>
    <dbReference type="NCBI Taxonomy" id="1538102"/>
    <lineage>
        <taxon>Bacteria</taxon>
        <taxon>Pseudomonadati</taxon>
        <taxon>Pseudomonadota</taxon>
        <taxon>Alphaproteobacteria</taxon>
        <taxon>Hyphomicrobiales</taxon>
        <taxon>Chelatococcaceae</taxon>
        <taxon>Pseudochelatococcus</taxon>
    </lineage>
</organism>
<evidence type="ECO:0000256" key="6">
    <source>
        <dbReference type="ARBA" id="ARBA00023136"/>
    </source>
</evidence>
<dbReference type="Pfam" id="PF25944">
    <property type="entry name" value="Beta-barrel_RND"/>
    <property type="match status" value="1"/>
</dbReference>
<evidence type="ECO:0000259" key="9">
    <source>
        <dbReference type="Pfam" id="PF25917"/>
    </source>
</evidence>
<proteinExistence type="inferred from homology"/>
<keyword evidence="13" id="KW-1185">Reference proteome</keyword>
<feature type="domain" description="Multidrug resistance protein MdtA-like C-terminal permuted SH3" evidence="11">
    <location>
        <begin position="320"/>
        <end position="379"/>
    </location>
</feature>
<dbReference type="PANTHER" id="PTHR30469">
    <property type="entry name" value="MULTIDRUG RESISTANCE PROTEIN MDTA"/>
    <property type="match status" value="1"/>
</dbReference>
<dbReference type="Gene3D" id="1.10.287.470">
    <property type="entry name" value="Helix hairpin bin"/>
    <property type="match status" value="1"/>
</dbReference>
<evidence type="ECO:0000259" key="11">
    <source>
        <dbReference type="Pfam" id="PF25967"/>
    </source>
</evidence>
<evidence type="ECO:0000256" key="5">
    <source>
        <dbReference type="ARBA" id="ARBA00022519"/>
    </source>
</evidence>
<evidence type="ECO:0000313" key="13">
    <source>
        <dbReference type="Proteomes" id="UP001429580"/>
    </source>
</evidence>
<dbReference type="InterPro" id="IPR058626">
    <property type="entry name" value="MdtA-like_b-barrel"/>
</dbReference>
<dbReference type="InterPro" id="IPR058625">
    <property type="entry name" value="MdtA-like_BSH"/>
</dbReference>
<protein>
    <submittedName>
        <fullName evidence="12">Multidrug efflux system membrane fusion protein</fullName>
    </submittedName>
</protein>
<name>A0ABX0V0R7_9HYPH</name>
<reference evidence="12 13" key="1">
    <citation type="submission" date="2020-03" db="EMBL/GenBank/DDBJ databases">
        <title>Genomic Encyclopedia of Type Strains, Phase IV (KMG-IV): sequencing the most valuable type-strain genomes for metagenomic binning, comparative biology and taxonomic classification.</title>
        <authorList>
            <person name="Goeker M."/>
        </authorList>
    </citation>
    <scope>NUCLEOTIDE SEQUENCE [LARGE SCALE GENOMIC DNA]</scope>
    <source>
        <strain evidence="12 13">DSM 103870</strain>
    </source>
</reference>
<dbReference type="SUPFAM" id="SSF111369">
    <property type="entry name" value="HlyD-like secretion proteins"/>
    <property type="match status" value="1"/>
</dbReference>
<evidence type="ECO:0000259" key="8">
    <source>
        <dbReference type="Pfam" id="PF25876"/>
    </source>
</evidence>
<dbReference type="PANTHER" id="PTHR30469:SF12">
    <property type="entry name" value="MULTIDRUG RESISTANCE PROTEIN MDTA"/>
    <property type="match status" value="1"/>
</dbReference>
<dbReference type="Proteomes" id="UP001429580">
    <property type="component" value="Unassembled WGS sequence"/>
</dbReference>
<dbReference type="Pfam" id="PF25876">
    <property type="entry name" value="HH_MFP_RND"/>
    <property type="match status" value="1"/>
</dbReference>
<dbReference type="Pfam" id="PF25967">
    <property type="entry name" value="RND-MFP_C"/>
    <property type="match status" value="1"/>
</dbReference>
<dbReference type="Gene3D" id="2.40.30.170">
    <property type="match status" value="1"/>
</dbReference>
<dbReference type="EMBL" id="JAASQI010000006">
    <property type="protein sequence ID" value="NIJ58748.1"/>
    <property type="molecule type" value="Genomic_DNA"/>
</dbReference>
<feature type="domain" description="Multidrug resistance protein MdtA-like alpha-helical hairpin" evidence="8">
    <location>
        <begin position="127"/>
        <end position="196"/>
    </location>
</feature>
<evidence type="ECO:0000259" key="10">
    <source>
        <dbReference type="Pfam" id="PF25944"/>
    </source>
</evidence>
<sequence length="406" mass="42509">MELSPSNKNPDMPERRKPRRRGRWIVGILLLAIAGGGYAMRDRLIPGKPLPAKAATTPATIPITAVLAASRDLPISRSGLGTVTPLNQVDVKVRVDGQIQKIAFTEGQDVKAGDLLAEVDPRPYQAQLAQAQATLQKDMAQLANSRKEEGRATRLSTLGAGSSQASDTAKAQVAINEALIAGDQAAIDTAKLNLAFATVTAPIAGRAGLKQANEGAIIHANDAAGLVTITQLHPIAVQFSLPQDDLPDLLAGQAKAPLQVSVDSRDGSRHLADGKLTVIDSRVDTATGTIKLQAEFENLNNALWPGALVTARVIVRTDANATVVPSIAVQNGQKGPYVFVVKPDSTVAVTQVQTGETVGDFTALKAGISPGDNIVLSGQSRLTQGTRVSVTQSDISAQHLALEAKQ</sequence>
<accession>A0ABX0V0R7</accession>
<dbReference type="Gene3D" id="2.40.50.100">
    <property type="match status" value="1"/>
</dbReference>
<keyword evidence="7" id="KW-1133">Transmembrane helix</keyword>
<dbReference type="InterPro" id="IPR006143">
    <property type="entry name" value="RND_pump_MFP"/>
</dbReference>
<evidence type="ECO:0000256" key="7">
    <source>
        <dbReference type="SAM" id="Phobius"/>
    </source>
</evidence>
<feature type="transmembrane region" description="Helical" evidence="7">
    <location>
        <begin position="21"/>
        <end position="40"/>
    </location>
</feature>
<comment type="subcellular location">
    <subcellularLocation>
        <location evidence="1">Cell membrane</location>
    </subcellularLocation>
</comment>
<keyword evidence="6 7" id="KW-0472">Membrane</keyword>